<dbReference type="SUPFAM" id="SSF53300">
    <property type="entry name" value="vWA-like"/>
    <property type="match status" value="1"/>
</dbReference>
<dbReference type="WBParaSite" id="SVE_1662600.1">
    <property type="protein sequence ID" value="SVE_1662600.1"/>
    <property type="gene ID" value="SVE_1662600"/>
</dbReference>
<dbReference type="PROSITE" id="PS50234">
    <property type="entry name" value="VWFA"/>
    <property type="match status" value="1"/>
</dbReference>
<dbReference type="Pfam" id="PF00092">
    <property type="entry name" value="VWA"/>
    <property type="match status" value="1"/>
</dbReference>
<evidence type="ECO:0000256" key="1">
    <source>
        <dbReference type="SAM" id="SignalP"/>
    </source>
</evidence>
<evidence type="ECO:0000259" key="2">
    <source>
        <dbReference type="PROSITE" id="PS50234"/>
    </source>
</evidence>
<sequence>MKIYLLFLLVLTVNCSNICNRIPCAPNRLYADIVSIIDSSSSMGNGLFDGVKQFLYDIATNVTIGSGEDNTQMAFYTFSKNGKSYGTLNNGSNKDSVISTINSLTLDN</sequence>
<organism evidence="3 4">
    <name type="scientific">Strongyloides venezuelensis</name>
    <name type="common">Threadworm</name>
    <dbReference type="NCBI Taxonomy" id="75913"/>
    <lineage>
        <taxon>Eukaryota</taxon>
        <taxon>Metazoa</taxon>
        <taxon>Ecdysozoa</taxon>
        <taxon>Nematoda</taxon>
        <taxon>Chromadorea</taxon>
        <taxon>Rhabditida</taxon>
        <taxon>Tylenchina</taxon>
        <taxon>Panagrolaimomorpha</taxon>
        <taxon>Strongyloidoidea</taxon>
        <taxon>Strongyloididae</taxon>
        <taxon>Strongyloides</taxon>
    </lineage>
</organism>
<name>A0A0K0FW71_STRVS</name>
<feature type="signal peptide" evidence="1">
    <location>
        <begin position="1"/>
        <end position="15"/>
    </location>
</feature>
<keyword evidence="3" id="KW-1185">Reference proteome</keyword>
<feature type="chain" id="PRO_5012610459" evidence="1">
    <location>
        <begin position="16"/>
        <end position="108"/>
    </location>
</feature>
<reference evidence="4" key="2">
    <citation type="submission" date="2015-08" db="UniProtKB">
        <authorList>
            <consortium name="WormBaseParasite"/>
        </authorList>
    </citation>
    <scope>IDENTIFICATION</scope>
</reference>
<keyword evidence="1" id="KW-0732">Signal</keyword>
<reference evidence="3" key="1">
    <citation type="submission" date="2014-07" db="EMBL/GenBank/DDBJ databases">
        <authorList>
            <person name="Martin A.A"/>
            <person name="De Silva N."/>
        </authorList>
    </citation>
    <scope>NUCLEOTIDE SEQUENCE</scope>
</reference>
<dbReference type="InterPro" id="IPR002035">
    <property type="entry name" value="VWF_A"/>
</dbReference>
<proteinExistence type="predicted"/>
<evidence type="ECO:0000313" key="3">
    <source>
        <dbReference type="Proteomes" id="UP000035680"/>
    </source>
</evidence>
<accession>A0A0K0FW71</accession>
<evidence type="ECO:0000313" key="4">
    <source>
        <dbReference type="WBParaSite" id="SVE_1662600.1"/>
    </source>
</evidence>
<dbReference type="AlphaFoldDB" id="A0A0K0FW71"/>
<dbReference type="InterPro" id="IPR036465">
    <property type="entry name" value="vWFA_dom_sf"/>
</dbReference>
<dbReference type="Gene3D" id="3.40.50.410">
    <property type="entry name" value="von Willebrand factor, type A domain"/>
    <property type="match status" value="1"/>
</dbReference>
<dbReference type="Proteomes" id="UP000035680">
    <property type="component" value="Unassembled WGS sequence"/>
</dbReference>
<feature type="domain" description="VWFA" evidence="2">
    <location>
        <begin position="32"/>
        <end position="108"/>
    </location>
</feature>
<protein>
    <submittedName>
        <fullName evidence="4">VWFA domain-containing protein</fullName>
    </submittedName>
</protein>